<feature type="region of interest" description="Disordered" evidence="1">
    <location>
        <begin position="59"/>
        <end position="80"/>
    </location>
</feature>
<organism evidence="2 3">
    <name type="scientific">Tanacetum coccineum</name>
    <dbReference type="NCBI Taxonomy" id="301880"/>
    <lineage>
        <taxon>Eukaryota</taxon>
        <taxon>Viridiplantae</taxon>
        <taxon>Streptophyta</taxon>
        <taxon>Embryophyta</taxon>
        <taxon>Tracheophyta</taxon>
        <taxon>Spermatophyta</taxon>
        <taxon>Magnoliopsida</taxon>
        <taxon>eudicotyledons</taxon>
        <taxon>Gunneridae</taxon>
        <taxon>Pentapetalae</taxon>
        <taxon>asterids</taxon>
        <taxon>campanulids</taxon>
        <taxon>Asterales</taxon>
        <taxon>Asteraceae</taxon>
        <taxon>Asteroideae</taxon>
        <taxon>Anthemideae</taxon>
        <taxon>Anthemidinae</taxon>
        <taxon>Tanacetum</taxon>
    </lineage>
</organism>
<reference evidence="2" key="2">
    <citation type="submission" date="2022-01" db="EMBL/GenBank/DDBJ databases">
        <authorList>
            <person name="Yamashiro T."/>
            <person name="Shiraishi A."/>
            <person name="Satake H."/>
            <person name="Nakayama K."/>
        </authorList>
    </citation>
    <scope>NUCLEOTIDE SEQUENCE</scope>
</reference>
<protein>
    <submittedName>
        <fullName evidence="2">Uncharacterized protein</fullName>
    </submittedName>
</protein>
<feature type="compositionally biased region" description="Basic and acidic residues" evidence="1">
    <location>
        <begin position="356"/>
        <end position="369"/>
    </location>
</feature>
<comment type="caution">
    <text evidence="2">The sequence shown here is derived from an EMBL/GenBank/DDBJ whole genome shotgun (WGS) entry which is preliminary data.</text>
</comment>
<accession>A0ABQ5AYG7</accession>
<sequence length="576" mass="65703">MYPRFLQLFLNNQITLAEPFNDVYQTPAHTKKVFTNMKRKGKDFSGRVTPLFASMLAPPVVEGEGSGQPSEPQPAPSTAQPRIEEQIPFPHTSVSIPNVAEEAVFKEWDDRVVRATTIAASLDAVRDSGNKPRCQEAMGGVIAQTRSERSSKHSYDSPLPGGNTPGSDEERIEQDDLMDFIPPTPYDSPLSGGHTPGSDEGRPNINELMVICTNLSNRVLALEQSKTAQDLVIRKLKKKVRKLEKKLRARTLGMKLFKIGTSKRKSLDEECVSKQGRKSDKTKPMFDSQFNTASIDVSVAGPLNVSIADPSTSTVGDIFEEIQKLYEKEQKWIKDFIPMDSEEGGKKAASSKKRPRAEPDEESVKRQKIGETLGSGEEQSAEKEKELSEEELHKLLVVVPVEEVYVEALQVKYPIIDWEVYSEDTRRYWRIIRVGNHTEAYQIFADMLKKFDRDDLVKLWDLVKKRFSTTEPTDDKEKELWVELKRLFEPDNDDILWKLQRYMHDPLVWRLYDTCGVHHVSSVRGHDIFMLVEKEYPLTRGTLGLMMVARLLVEADSEMSRELLRKIFYQANRPRQ</sequence>
<dbReference type="Proteomes" id="UP001151760">
    <property type="component" value="Unassembled WGS sequence"/>
</dbReference>
<reference evidence="2" key="1">
    <citation type="journal article" date="2022" name="Int. J. Mol. Sci.">
        <title>Draft Genome of Tanacetum Coccineum: Genomic Comparison of Closely Related Tanacetum-Family Plants.</title>
        <authorList>
            <person name="Yamashiro T."/>
            <person name="Shiraishi A."/>
            <person name="Nakayama K."/>
            <person name="Satake H."/>
        </authorList>
    </citation>
    <scope>NUCLEOTIDE SEQUENCE</scope>
</reference>
<dbReference type="EMBL" id="BQNB010012660">
    <property type="protein sequence ID" value="GJT06333.1"/>
    <property type="molecule type" value="Genomic_DNA"/>
</dbReference>
<evidence type="ECO:0000256" key="1">
    <source>
        <dbReference type="SAM" id="MobiDB-lite"/>
    </source>
</evidence>
<feature type="compositionally biased region" description="Basic and acidic residues" evidence="1">
    <location>
        <begin position="146"/>
        <end position="155"/>
    </location>
</feature>
<feature type="region of interest" description="Disordered" evidence="1">
    <location>
        <begin position="341"/>
        <end position="385"/>
    </location>
</feature>
<evidence type="ECO:0000313" key="3">
    <source>
        <dbReference type="Proteomes" id="UP001151760"/>
    </source>
</evidence>
<gene>
    <name evidence="2" type="ORF">Tco_0840795</name>
</gene>
<feature type="region of interest" description="Disordered" evidence="1">
    <location>
        <begin position="140"/>
        <end position="202"/>
    </location>
</feature>
<keyword evidence="3" id="KW-1185">Reference proteome</keyword>
<name>A0ABQ5AYG7_9ASTR</name>
<evidence type="ECO:0000313" key="2">
    <source>
        <dbReference type="EMBL" id="GJT06333.1"/>
    </source>
</evidence>
<proteinExistence type="predicted"/>